<dbReference type="GO" id="GO:0000981">
    <property type="term" value="F:DNA-binding transcription factor activity, RNA polymerase II-specific"/>
    <property type="evidence" value="ECO:0007669"/>
    <property type="project" value="TreeGrafter"/>
</dbReference>
<feature type="compositionally biased region" description="Acidic residues" evidence="5">
    <location>
        <begin position="643"/>
        <end position="665"/>
    </location>
</feature>
<evidence type="ECO:0000256" key="2">
    <source>
        <dbReference type="ARBA" id="ARBA00022771"/>
    </source>
</evidence>
<dbReference type="Proteomes" id="UP000714275">
    <property type="component" value="Unassembled WGS sequence"/>
</dbReference>
<evidence type="ECO:0000256" key="1">
    <source>
        <dbReference type="ARBA" id="ARBA00022723"/>
    </source>
</evidence>
<dbReference type="SUPFAM" id="SSF57667">
    <property type="entry name" value="beta-beta-alpha zinc fingers"/>
    <property type="match status" value="1"/>
</dbReference>
<dbReference type="Gene3D" id="3.30.160.60">
    <property type="entry name" value="Classic Zinc Finger"/>
    <property type="match status" value="2"/>
</dbReference>
<dbReference type="OrthoDB" id="8922241at2759"/>
<feature type="region of interest" description="Disordered" evidence="5">
    <location>
        <begin position="82"/>
        <end position="117"/>
    </location>
</feature>
<dbReference type="InterPro" id="IPR036236">
    <property type="entry name" value="Znf_C2H2_sf"/>
</dbReference>
<keyword evidence="3" id="KW-0862">Zinc</keyword>
<feature type="compositionally biased region" description="Polar residues" evidence="5">
    <location>
        <begin position="15"/>
        <end position="25"/>
    </location>
</feature>
<dbReference type="AlphaFoldDB" id="A0A9P6ZNN2"/>
<gene>
    <name evidence="7" type="ORF">EV702DRAFT_618860</name>
</gene>
<evidence type="ECO:0000256" key="4">
    <source>
        <dbReference type="PROSITE-ProRule" id="PRU00042"/>
    </source>
</evidence>
<dbReference type="PANTHER" id="PTHR23235">
    <property type="entry name" value="KRUEPPEL-LIKE TRANSCRIPTION FACTOR"/>
    <property type="match status" value="1"/>
</dbReference>
<dbReference type="PROSITE" id="PS00028">
    <property type="entry name" value="ZINC_FINGER_C2H2_1"/>
    <property type="match status" value="2"/>
</dbReference>
<evidence type="ECO:0000256" key="5">
    <source>
        <dbReference type="SAM" id="MobiDB-lite"/>
    </source>
</evidence>
<proteinExistence type="predicted"/>
<organism evidence="7 8">
    <name type="scientific">Suillus placidus</name>
    <dbReference type="NCBI Taxonomy" id="48579"/>
    <lineage>
        <taxon>Eukaryota</taxon>
        <taxon>Fungi</taxon>
        <taxon>Dikarya</taxon>
        <taxon>Basidiomycota</taxon>
        <taxon>Agaricomycotina</taxon>
        <taxon>Agaricomycetes</taxon>
        <taxon>Agaricomycetidae</taxon>
        <taxon>Boletales</taxon>
        <taxon>Suillineae</taxon>
        <taxon>Suillaceae</taxon>
        <taxon>Suillus</taxon>
    </lineage>
</organism>
<feature type="domain" description="C2H2-type" evidence="6">
    <location>
        <begin position="382"/>
        <end position="404"/>
    </location>
</feature>
<keyword evidence="8" id="KW-1185">Reference proteome</keyword>
<sequence>MNCPVLMTESRSNEIDTTANSTTNHIGDEEADEWVEEDENYDDDDYDDGEEEAEEIARRLKEQLWADISKAQADRVNVTTTASIPGAPLHGVPSAVPSPVPITQPPPQSSTSSKKEEAALKTMGNVLNIAGKDPLVHSTLASAVVPGAGNSVLEILNGTVAAGTISKNLAKSLSMTLVSLARSDALFAAMRHSNAPALQLDKGKRKRVETEEERQRNEPRALKRPTFAHGHLQSQITDAVRVVSETLASHPPSNGPPDPSIISSIQLQLHQIFLFAVTSSARGGPETNALQEISGLIQVVGVLSGSLIGPTAVPPNAHNQPPDISMYPPRPWIPPGTGPQPVPFSDIGTAVYPCLVPGCRKIFARLFNLRAHQQVHAVHRPYRCAACPASFARNHDLKRHAKLHDKTGYQCAGCYKLFSRRDAIKRHKNSSAARGGKGEACVNAAIKEVELDKEGGDDALREGRRTRMWADIVTHSVASTASYGTFGDDWGPEEGEMDGDVIGHAQEAVLSLHKTLQAHVSSALGTTADHNIPSTQVDPAGGQATLASVIARAQLQNMPSSQTQQDNSAVSAADSSMTESSFSPLDDGCYAPNNDYPAPTAESTTVSAPPLSLYGLSEEQARLLEQAIANAASAAQAQAEAEAALEEQEEDYEEDCDELDDGDNDMEIRSTVGDEVPSTLGA</sequence>
<evidence type="ECO:0000259" key="6">
    <source>
        <dbReference type="PROSITE" id="PS50157"/>
    </source>
</evidence>
<feature type="domain" description="C2H2-type" evidence="6">
    <location>
        <begin position="409"/>
        <end position="438"/>
    </location>
</feature>
<comment type="caution">
    <text evidence="7">The sequence shown here is derived from an EMBL/GenBank/DDBJ whole genome shotgun (WGS) entry which is preliminary data.</text>
</comment>
<feature type="region of interest" description="Disordered" evidence="5">
    <location>
        <begin position="557"/>
        <end position="585"/>
    </location>
</feature>
<dbReference type="EMBL" id="JABBWD010000052">
    <property type="protein sequence ID" value="KAG1772594.1"/>
    <property type="molecule type" value="Genomic_DNA"/>
</dbReference>
<dbReference type="GO" id="GO:0000978">
    <property type="term" value="F:RNA polymerase II cis-regulatory region sequence-specific DNA binding"/>
    <property type="evidence" value="ECO:0007669"/>
    <property type="project" value="TreeGrafter"/>
</dbReference>
<dbReference type="PANTHER" id="PTHR23235:SF120">
    <property type="entry name" value="KRUPPEL-LIKE FACTOR 15"/>
    <property type="match status" value="1"/>
</dbReference>
<feature type="compositionally biased region" description="Polar residues" evidence="5">
    <location>
        <begin position="557"/>
        <end position="583"/>
    </location>
</feature>
<reference evidence="7" key="1">
    <citation type="journal article" date="2020" name="New Phytol.">
        <title>Comparative genomics reveals dynamic genome evolution in host specialist ectomycorrhizal fungi.</title>
        <authorList>
            <person name="Lofgren L.A."/>
            <person name="Nguyen N.H."/>
            <person name="Vilgalys R."/>
            <person name="Ruytinx J."/>
            <person name="Liao H.L."/>
            <person name="Branco S."/>
            <person name="Kuo A."/>
            <person name="LaButti K."/>
            <person name="Lipzen A."/>
            <person name="Andreopoulos W."/>
            <person name="Pangilinan J."/>
            <person name="Riley R."/>
            <person name="Hundley H."/>
            <person name="Na H."/>
            <person name="Barry K."/>
            <person name="Grigoriev I.V."/>
            <person name="Stajich J.E."/>
            <person name="Kennedy P.G."/>
        </authorList>
    </citation>
    <scope>NUCLEOTIDE SEQUENCE</scope>
    <source>
        <strain evidence="7">DOB743</strain>
    </source>
</reference>
<accession>A0A9P6ZNN2</accession>
<protein>
    <recommendedName>
        <fullName evidence="6">C2H2-type domain-containing protein</fullName>
    </recommendedName>
</protein>
<feature type="region of interest" description="Disordered" evidence="5">
    <location>
        <begin position="1"/>
        <end position="54"/>
    </location>
</feature>
<evidence type="ECO:0000256" key="3">
    <source>
        <dbReference type="ARBA" id="ARBA00022833"/>
    </source>
</evidence>
<dbReference type="InterPro" id="IPR013087">
    <property type="entry name" value="Znf_C2H2_type"/>
</dbReference>
<feature type="compositionally biased region" description="Pro residues" evidence="5">
    <location>
        <begin position="96"/>
        <end position="108"/>
    </location>
</feature>
<dbReference type="SMART" id="SM00355">
    <property type="entry name" value="ZnF_C2H2"/>
    <property type="match status" value="3"/>
</dbReference>
<feature type="region of interest" description="Disordered" evidence="5">
    <location>
        <begin position="639"/>
        <end position="682"/>
    </location>
</feature>
<keyword evidence="1" id="KW-0479">Metal-binding</keyword>
<feature type="region of interest" description="Disordered" evidence="5">
    <location>
        <begin position="197"/>
        <end position="228"/>
    </location>
</feature>
<dbReference type="Pfam" id="PF00096">
    <property type="entry name" value="zf-C2H2"/>
    <property type="match status" value="2"/>
</dbReference>
<keyword evidence="2 4" id="KW-0863">Zinc-finger</keyword>
<feature type="domain" description="C2H2-type" evidence="6">
    <location>
        <begin position="352"/>
        <end position="381"/>
    </location>
</feature>
<dbReference type="PROSITE" id="PS50157">
    <property type="entry name" value="ZINC_FINGER_C2H2_2"/>
    <property type="match status" value="3"/>
</dbReference>
<dbReference type="GO" id="GO:0008270">
    <property type="term" value="F:zinc ion binding"/>
    <property type="evidence" value="ECO:0007669"/>
    <property type="project" value="UniProtKB-KW"/>
</dbReference>
<feature type="compositionally biased region" description="Acidic residues" evidence="5">
    <location>
        <begin position="29"/>
        <end position="54"/>
    </location>
</feature>
<evidence type="ECO:0000313" key="8">
    <source>
        <dbReference type="Proteomes" id="UP000714275"/>
    </source>
</evidence>
<name>A0A9P6ZNN2_9AGAM</name>
<evidence type="ECO:0000313" key="7">
    <source>
        <dbReference type="EMBL" id="KAG1772594.1"/>
    </source>
</evidence>